<keyword evidence="3" id="KW-1185">Reference proteome</keyword>
<feature type="chain" id="PRO_5042076892" evidence="1">
    <location>
        <begin position="19"/>
        <end position="160"/>
    </location>
</feature>
<protein>
    <submittedName>
        <fullName evidence="2">Uncharacterized protein</fullName>
    </submittedName>
</protein>
<keyword evidence="1" id="KW-0732">Signal</keyword>
<feature type="signal peptide" evidence="1">
    <location>
        <begin position="1"/>
        <end position="18"/>
    </location>
</feature>
<organism evidence="2 3">
    <name type="scientific">Fraxinus pennsylvanica</name>
    <dbReference type="NCBI Taxonomy" id="56036"/>
    <lineage>
        <taxon>Eukaryota</taxon>
        <taxon>Viridiplantae</taxon>
        <taxon>Streptophyta</taxon>
        <taxon>Embryophyta</taxon>
        <taxon>Tracheophyta</taxon>
        <taxon>Spermatophyta</taxon>
        <taxon>Magnoliopsida</taxon>
        <taxon>eudicotyledons</taxon>
        <taxon>Gunneridae</taxon>
        <taxon>Pentapetalae</taxon>
        <taxon>asterids</taxon>
        <taxon>lamiids</taxon>
        <taxon>Lamiales</taxon>
        <taxon>Oleaceae</taxon>
        <taxon>Oleeae</taxon>
        <taxon>Fraxinus</taxon>
    </lineage>
</organism>
<evidence type="ECO:0000313" key="3">
    <source>
        <dbReference type="Proteomes" id="UP000834106"/>
    </source>
</evidence>
<sequence>MLLCHGLISTALLGRTSSLALVFNLRLHQSPGSSRPRSLIGWQSSPTPPLESLVKGGLIPLRDRNYSQSRSSHPSSPSRPPFTCQLRHGCKDSAGKLGFGIPFRASISFVKGDSRKDGIGRRVSRTNEIQVDEMKLAKLDKIEIGIGTFIDLRKQLMLLG</sequence>
<name>A0AAD1ZZL5_9LAMI</name>
<proteinExistence type="predicted"/>
<evidence type="ECO:0000313" key="2">
    <source>
        <dbReference type="EMBL" id="CAI9778805.1"/>
    </source>
</evidence>
<dbReference type="Proteomes" id="UP000834106">
    <property type="component" value="Chromosome 16"/>
</dbReference>
<dbReference type="AlphaFoldDB" id="A0AAD1ZZL5"/>
<accession>A0AAD1ZZL5</accession>
<dbReference type="EMBL" id="OU503051">
    <property type="protein sequence ID" value="CAI9778805.1"/>
    <property type="molecule type" value="Genomic_DNA"/>
</dbReference>
<gene>
    <name evidence="2" type="ORF">FPE_LOCUS26235</name>
</gene>
<evidence type="ECO:0000256" key="1">
    <source>
        <dbReference type="SAM" id="SignalP"/>
    </source>
</evidence>
<reference evidence="2" key="1">
    <citation type="submission" date="2023-05" db="EMBL/GenBank/DDBJ databases">
        <authorList>
            <person name="Huff M."/>
        </authorList>
    </citation>
    <scope>NUCLEOTIDE SEQUENCE</scope>
</reference>